<evidence type="ECO:0000256" key="1">
    <source>
        <dbReference type="ARBA" id="ARBA00022490"/>
    </source>
</evidence>
<proteinExistence type="inferred from homology"/>
<evidence type="ECO:0000256" key="2">
    <source>
        <dbReference type="ARBA" id="ARBA00022517"/>
    </source>
</evidence>
<evidence type="ECO:0000259" key="5">
    <source>
        <dbReference type="Pfam" id="PF17384"/>
    </source>
</evidence>
<comment type="similarity">
    <text evidence="3">Belongs to the RimP family.</text>
</comment>
<dbReference type="InterPro" id="IPR028998">
    <property type="entry name" value="RimP_C"/>
</dbReference>
<comment type="subcellular location">
    <subcellularLocation>
        <location evidence="3">Cytoplasm</location>
    </subcellularLocation>
</comment>
<dbReference type="SUPFAM" id="SSF74942">
    <property type="entry name" value="YhbC-like, C-terminal domain"/>
    <property type="match status" value="1"/>
</dbReference>
<dbReference type="InterPro" id="IPR035956">
    <property type="entry name" value="RimP_N_sf"/>
</dbReference>
<dbReference type="RefSeq" id="WP_027448326.1">
    <property type="nucleotide sequence ID" value="NZ_AVPF01000019.1"/>
</dbReference>
<dbReference type="Gene3D" id="2.30.30.180">
    <property type="entry name" value="Ribosome maturation factor RimP, C-terminal domain"/>
    <property type="match status" value="1"/>
</dbReference>
<dbReference type="FunFam" id="3.30.300.70:FF:000001">
    <property type="entry name" value="Ribosome maturation factor RimP"/>
    <property type="match status" value="1"/>
</dbReference>
<dbReference type="EMBL" id="AVPF01000019">
    <property type="protein sequence ID" value="KGX88599.1"/>
    <property type="molecule type" value="Genomic_DNA"/>
</dbReference>
<dbReference type="HAMAP" id="MF_01077">
    <property type="entry name" value="RimP"/>
    <property type="match status" value="1"/>
</dbReference>
<name>A0A0A5G998_9BACI</name>
<evidence type="ECO:0000259" key="4">
    <source>
        <dbReference type="Pfam" id="PF02576"/>
    </source>
</evidence>
<dbReference type="Gene3D" id="3.30.300.70">
    <property type="entry name" value="RimP-like superfamily, N-terminal"/>
    <property type="match status" value="1"/>
</dbReference>
<sequence>MGEQSVIEVTEKLVQPILDDMNLELVDTEFVKEGKNWFLRLYVDKEGGVEIEECGQVSEQLSEKLDEEDPITFPYFLEVSSPGAERPLKTKKDFEKHVGHNVYVKLYEHIDGEKELEGELKSFENDTATIEIKVKTRRKDIEVPFDKIAKARLAVSFN</sequence>
<dbReference type="Proteomes" id="UP000030403">
    <property type="component" value="Unassembled WGS sequence"/>
</dbReference>
<keyword evidence="1 3" id="KW-0963">Cytoplasm</keyword>
<keyword evidence="7" id="KW-1185">Reference proteome</keyword>
<reference evidence="6 7" key="1">
    <citation type="submission" date="2013-08" db="EMBL/GenBank/DDBJ databases">
        <authorList>
            <person name="Huang J."/>
            <person name="Wang G."/>
        </authorList>
    </citation>
    <scope>NUCLEOTIDE SEQUENCE [LARGE SCALE GENOMIC DNA]</scope>
    <source>
        <strain evidence="6 7">BH030004</strain>
    </source>
</reference>
<dbReference type="InterPro" id="IPR003728">
    <property type="entry name" value="Ribosome_maturation_RimP"/>
</dbReference>
<dbReference type="eggNOG" id="COG0779">
    <property type="taxonomic scope" value="Bacteria"/>
</dbReference>
<dbReference type="OrthoDB" id="9805006at2"/>
<keyword evidence="2 3" id="KW-0690">Ribosome biogenesis</keyword>
<dbReference type="CDD" id="cd01734">
    <property type="entry name" value="YlxS_C"/>
    <property type="match status" value="1"/>
</dbReference>
<dbReference type="PANTHER" id="PTHR33867:SF1">
    <property type="entry name" value="RIBOSOME MATURATION FACTOR RIMP"/>
    <property type="match status" value="1"/>
</dbReference>
<evidence type="ECO:0000256" key="3">
    <source>
        <dbReference type="HAMAP-Rule" id="MF_01077"/>
    </source>
</evidence>
<dbReference type="Pfam" id="PF02576">
    <property type="entry name" value="RimP_N"/>
    <property type="match status" value="1"/>
</dbReference>
<dbReference type="GO" id="GO:0005829">
    <property type="term" value="C:cytosol"/>
    <property type="evidence" value="ECO:0007669"/>
    <property type="project" value="TreeGrafter"/>
</dbReference>
<organism evidence="6 7">
    <name type="scientific">Pontibacillus marinus BH030004 = DSM 16465</name>
    <dbReference type="NCBI Taxonomy" id="1385511"/>
    <lineage>
        <taxon>Bacteria</taxon>
        <taxon>Bacillati</taxon>
        <taxon>Bacillota</taxon>
        <taxon>Bacilli</taxon>
        <taxon>Bacillales</taxon>
        <taxon>Bacillaceae</taxon>
        <taxon>Pontibacillus</taxon>
    </lineage>
</organism>
<accession>A0A0A5G998</accession>
<protein>
    <recommendedName>
        <fullName evidence="3">Ribosome maturation factor RimP</fullName>
    </recommendedName>
</protein>
<gene>
    <name evidence="3" type="primary">rimP</name>
    <name evidence="6" type="ORF">N783_08195</name>
</gene>
<dbReference type="STRING" id="1385511.GCA_000425225_01079"/>
<dbReference type="Pfam" id="PF17384">
    <property type="entry name" value="DUF150_C"/>
    <property type="match status" value="1"/>
</dbReference>
<feature type="domain" description="Ribosome maturation factor RimP N-terminal" evidence="4">
    <location>
        <begin position="13"/>
        <end position="85"/>
    </location>
</feature>
<dbReference type="InterPro" id="IPR036847">
    <property type="entry name" value="RimP_C_sf"/>
</dbReference>
<feature type="domain" description="Ribosome maturation factor RimP C-terminal" evidence="5">
    <location>
        <begin position="88"/>
        <end position="157"/>
    </location>
</feature>
<dbReference type="NCBIfam" id="NF000928">
    <property type="entry name" value="PRK00092.1-2"/>
    <property type="match status" value="1"/>
</dbReference>
<comment type="function">
    <text evidence="3">Required for maturation of 30S ribosomal subunits.</text>
</comment>
<dbReference type="PANTHER" id="PTHR33867">
    <property type="entry name" value="RIBOSOME MATURATION FACTOR RIMP"/>
    <property type="match status" value="1"/>
</dbReference>
<evidence type="ECO:0000313" key="6">
    <source>
        <dbReference type="EMBL" id="KGX88599.1"/>
    </source>
</evidence>
<dbReference type="GO" id="GO:0006412">
    <property type="term" value="P:translation"/>
    <property type="evidence" value="ECO:0007669"/>
    <property type="project" value="TreeGrafter"/>
</dbReference>
<dbReference type="AlphaFoldDB" id="A0A0A5G998"/>
<comment type="caution">
    <text evidence="6">The sequence shown here is derived from an EMBL/GenBank/DDBJ whole genome shotgun (WGS) entry which is preliminary data.</text>
</comment>
<evidence type="ECO:0000313" key="7">
    <source>
        <dbReference type="Proteomes" id="UP000030403"/>
    </source>
</evidence>
<dbReference type="GO" id="GO:0000028">
    <property type="term" value="P:ribosomal small subunit assembly"/>
    <property type="evidence" value="ECO:0007669"/>
    <property type="project" value="TreeGrafter"/>
</dbReference>
<dbReference type="InterPro" id="IPR028989">
    <property type="entry name" value="RimP_N"/>
</dbReference>
<dbReference type="SUPFAM" id="SSF75420">
    <property type="entry name" value="YhbC-like, N-terminal domain"/>
    <property type="match status" value="1"/>
</dbReference>